<dbReference type="SUPFAM" id="SSF53800">
    <property type="entry name" value="Chelatase"/>
    <property type="match status" value="1"/>
</dbReference>
<dbReference type="OrthoDB" id="7345302at2"/>
<organism evidence="4 5">
    <name type="scientific">Saccharopolyspora shandongensis</name>
    <dbReference type="NCBI Taxonomy" id="418495"/>
    <lineage>
        <taxon>Bacteria</taxon>
        <taxon>Bacillati</taxon>
        <taxon>Actinomycetota</taxon>
        <taxon>Actinomycetes</taxon>
        <taxon>Pseudonocardiales</taxon>
        <taxon>Pseudonocardiaceae</taxon>
        <taxon>Saccharopolyspora</taxon>
    </lineage>
</organism>
<evidence type="ECO:0000256" key="2">
    <source>
        <dbReference type="ARBA" id="ARBA00023239"/>
    </source>
</evidence>
<evidence type="ECO:0000256" key="1">
    <source>
        <dbReference type="ARBA" id="ARBA00022723"/>
    </source>
</evidence>
<evidence type="ECO:0000256" key="3">
    <source>
        <dbReference type="SAM" id="MobiDB-lite"/>
    </source>
</evidence>
<dbReference type="STRING" id="418495.SAMN05216215_101996"/>
<dbReference type="PANTHER" id="PTHR33542:SF5">
    <property type="entry name" value="FERROCHELATASE CHE1"/>
    <property type="match status" value="1"/>
</dbReference>
<dbReference type="CDD" id="cd03416">
    <property type="entry name" value="CbiX_SirB_N"/>
    <property type="match status" value="1"/>
</dbReference>
<dbReference type="Pfam" id="PF01903">
    <property type="entry name" value="CbiX"/>
    <property type="match status" value="1"/>
</dbReference>
<dbReference type="RefSeq" id="WP_093267791.1">
    <property type="nucleotide sequence ID" value="NZ_FNOK01000019.1"/>
</dbReference>
<dbReference type="Gene3D" id="3.40.50.1400">
    <property type="match status" value="2"/>
</dbReference>
<keyword evidence="1" id="KW-0479">Metal-binding</keyword>
<sequence>MRRSATLTPPLLLVAHGTRDPAGPRVVERLAEAAAARLRVPVHVAYVDVIGPTVADALRAAGDGPVVALPAFLAAGYHVRTDLPAQIAATGREDVAVCAPLGPAPEIVEAMLRRLVSAGWRPGDRVAFAAAGSSDERALADVRAAARLLGRRVGRWLTPSYVATASPAIADVCGPADFVAPYLLAPGSFHRRLAELPVAGVAEPIGTHPGVIELIARRYRSAVHDRVFLRPNSPHRDSSARIGVLQRDRPA</sequence>
<reference evidence="5" key="1">
    <citation type="submission" date="2016-10" db="EMBL/GenBank/DDBJ databases">
        <authorList>
            <person name="Varghese N."/>
            <person name="Submissions S."/>
        </authorList>
    </citation>
    <scope>NUCLEOTIDE SEQUENCE [LARGE SCALE GENOMIC DNA]</scope>
    <source>
        <strain evidence="5">CGMCC 4.3530</strain>
    </source>
</reference>
<dbReference type="InterPro" id="IPR002762">
    <property type="entry name" value="CbiX-like"/>
</dbReference>
<proteinExistence type="predicted"/>
<dbReference type="Proteomes" id="UP000199529">
    <property type="component" value="Unassembled WGS sequence"/>
</dbReference>
<dbReference type="GO" id="GO:0016829">
    <property type="term" value="F:lyase activity"/>
    <property type="evidence" value="ECO:0007669"/>
    <property type="project" value="UniProtKB-KW"/>
</dbReference>
<name>A0A1H3GUC9_9PSEU</name>
<feature type="region of interest" description="Disordered" evidence="3">
    <location>
        <begin position="232"/>
        <end position="251"/>
    </location>
</feature>
<dbReference type="AlphaFoldDB" id="A0A1H3GUC9"/>
<evidence type="ECO:0000313" key="5">
    <source>
        <dbReference type="Proteomes" id="UP000199529"/>
    </source>
</evidence>
<keyword evidence="2" id="KW-0456">Lyase</keyword>
<keyword evidence="5" id="KW-1185">Reference proteome</keyword>
<dbReference type="GO" id="GO:0046872">
    <property type="term" value="F:metal ion binding"/>
    <property type="evidence" value="ECO:0007669"/>
    <property type="project" value="UniProtKB-KW"/>
</dbReference>
<accession>A0A1H3GUC9</accession>
<dbReference type="PANTHER" id="PTHR33542">
    <property type="entry name" value="SIROHYDROCHLORIN FERROCHELATASE, CHLOROPLASTIC"/>
    <property type="match status" value="1"/>
</dbReference>
<protein>
    <submittedName>
        <fullName evidence="4">Sirohydrochlorin ferrochelatase</fullName>
    </submittedName>
</protein>
<gene>
    <name evidence="4" type="ORF">SAMN05216215_101996</name>
</gene>
<dbReference type="EMBL" id="FNOK01000019">
    <property type="protein sequence ID" value="SDY06932.1"/>
    <property type="molecule type" value="Genomic_DNA"/>
</dbReference>
<dbReference type="InterPro" id="IPR050963">
    <property type="entry name" value="Sirohydro_Cobaltochel/CbiX"/>
</dbReference>
<evidence type="ECO:0000313" key="4">
    <source>
        <dbReference type="EMBL" id="SDY06932.1"/>
    </source>
</evidence>